<evidence type="ECO:0000313" key="2">
    <source>
        <dbReference type="Proteomes" id="UP001064489"/>
    </source>
</evidence>
<dbReference type="AlphaFoldDB" id="A0AAD5IM21"/>
<evidence type="ECO:0000313" key="1">
    <source>
        <dbReference type="EMBL" id="KAI9169738.1"/>
    </source>
</evidence>
<protein>
    <submittedName>
        <fullName evidence="1">Uncharacterized protein</fullName>
    </submittedName>
</protein>
<dbReference type="Proteomes" id="UP001064489">
    <property type="component" value="Chromosome 7"/>
</dbReference>
<proteinExistence type="predicted"/>
<dbReference type="EMBL" id="JAJSOW010000104">
    <property type="protein sequence ID" value="KAI9169738.1"/>
    <property type="molecule type" value="Genomic_DNA"/>
</dbReference>
<reference evidence="1" key="2">
    <citation type="submission" date="2023-02" db="EMBL/GenBank/DDBJ databases">
        <authorList>
            <person name="Swenson N.G."/>
            <person name="Wegrzyn J.L."/>
            <person name="Mcevoy S.L."/>
        </authorList>
    </citation>
    <scope>NUCLEOTIDE SEQUENCE</scope>
    <source>
        <strain evidence="1">91603</strain>
        <tissue evidence="1">Leaf</tissue>
    </source>
</reference>
<keyword evidence="2" id="KW-1185">Reference proteome</keyword>
<accession>A0AAD5IM21</accession>
<organism evidence="1 2">
    <name type="scientific">Acer negundo</name>
    <name type="common">Box elder</name>
    <dbReference type="NCBI Taxonomy" id="4023"/>
    <lineage>
        <taxon>Eukaryota</taxon>
        <taxon>Viridiplantae</taxon>
        <taxon>Streptophyta</taxon>
        <taxon>Embryophyta</taxon>
        <taxon>Tracheophyta</taxon>
        <taxon>Spermatophyta</taxon>
        <taxon>Magnoliopsida</taxon>
        <taxon>eudicotyledons</taxon>
        <taxon>Gunneridae</taxon>
        <taxon>Pentapetalae</taxon>
        <taxon>rosids</taxon>
        <taxon>malvids</taxon>
        <taxon>Sapindales</taxon>
        <taxon>Sapindaceae</taxon>
        <taxon>Hippocastanoideae</taxon>
        <taxon>Acereae</taxon>
        <taxon>Acer</taxon>
    </lineage>
</organism>
<gene>
    <name evidence="1" type="ORF">LWI28_016983</name>
</gene>
<name>A0AAD5IM21_ACENE</name>
<reference evidence="1" key="1">
    <citation type="journal article" date="2022" name="Plant J.">
        <title>Strategies of tolerance reflected in two North American maple genomes.</title>
        <authorList>
            <person name="McEvoy S.L."/>
            <person name="Sezen U.U."/>
            <person name="Trouern-Trend A."/>
            <person name="McMahon S.M."/>
            <person name="Schaberg P.G."/>
            <person name="Yang J."/>
            <person name="Wegrzyn J.L."/>
            <person name="Swenson N.G."/>
        </authorList>
    </citation>
    <scope>NUCLEOTIDE SEQUENCE</scope>
    <source>
        <strain evidence="1">91603</strain>
    </source>
</reference>
<sequence length="108" mass="11891">MEGKGKGKGVDKSAKKRKRIVSSFSILPADLFSKAQTSKCPQVVETSGGVTISQALGTLLDTEKKYEKVKEVNSKLYEKIKRDRGSVEALKENFIEASSSYRESKAKC</sequence>
<comment type="caution">
    <text evidence="1">The sequence shown here is derived from an EMBL/GenBank/DDBJ whole genome shotgun (WGS) entry which is preliminary data.</text>
</comment>